<proteinExistence type="predicted"/>
<dbReference type="RefSeq" id="WP_219497615.1">
    <property type="nucleotide sequence ID" value="NZ_JAHXDN010000001.1"/>
</dbReference>
<evidence type="ECO:0000313" key="1">
    <source>
        <dbReference type="EMBL" id="MBW4706189.1"/>
    </source>
</evidence>
<gene>
    <name evidence="1" type="ORF">KX928_00150</name>
</gene>
<accession>A0A9X1FRT2</accession>
<reference evidence="1" key="1">
    <citation type="submission" date="2021-07" db="EMBL/GenBank/DDBJ databases">
        <title>Roseobacter insulae sp. nov., isolated from a tidal flat.</title>
        <authorList>
            <person name="Park S."/>
            <person name="Yoon J.-H."/>
        </authorList>
    </citation>
    <scope>NUCLEOTIDE SEQUENCE</scope>
    <source>
        <strain evidence="1">YSTF-M11</strain>
    </source>
</reference>
<dbReference type="EMBL" id="JAHXDN010000001">
    <property type="protein sequence ID" value="MBW4706189.1"/>
    <property type="molecule type" value="Genomic_DNA"/>
</dbReference>
<evidence type="ECO:0000313" key="2">
    <source>
        <dbReference type="Proteomes" id="UP001138661"/>
    </source>
</evidence>
<sequence>MKDPELDVLIEELETRTDLTVADFDGVVRGLAYLLPDAVDPDEKLAEHISTADTAMHVTDRAFPNWAVHIRGRANDKDGHWRCSLRESDERDNDAVIGSGRSPVLSQAILAATMRLAMIQHKD</sequence>
<comment type="caution">
    <text evidence="1">The sequence shown here is derived from an EMBL/GenBank/DDBJ whole genome shotgun (WGS) entry which is preliminary data.</text>
</comment>
<organism evidence="1 2">
    <name type="scientific">Roseobacter insulae</name>
    <dbReference type="NCBI Taxonomy" id="2859783"/>
    <lineage>
        <taxon>Bacteria</taxon>
        <taxon>Pseudomonadati</taxon>
        <taxon>Pseudomonadota</taxon>
        <taxon>Alphaproteobacteria</taxon>
        <taxon>Rhodobacterales</taxon>
        <taxon>Roseobacteraceae</taxon>
        <taxon>Roseobacter</taxon>
    </lineage>
</organism>
<dbReference type="Proteomes" id="UP001138661">
    <property type="component" value="Unassembled WGS sequence"/>
</dbReference>
<name>A0A9X1FRT2_9RHOB</name>
<protein>
    <submittedName>
        <fullName evidence="1">Uncharacterized protein</fullName>
    </submittedName>
</protein>
<dbReference type="AlphaFoldDB" id="A0A9X1FRT2"/>
<keyword evidence="2" id="KW-1185">Reference proteome</keyword>